<evidence type="ECO:0000313" key="3">
    <source>
        <dbReference type="EMBL" id="CFE39863.1"/>
    </source>
</evidence>
<dbReference type="InterPro" id="IPR000084">
    <property type="entry name" value="PE-PGRS_N"/>
</dbReference>
<dbReference type="EMBL" id="CSAE01000313">
    <property type="protein sequence ID" value="COW07971.1"/>
    <property type="molecule type" value="Genomic_DNA"/>
</dbReference>
<evidence type="ECO:0000313" key="31">
    <source>
        <dbReference type="Proteomes" id="UP000300237"/>
    </source>
</evidence>
<dbReference type="EMBL" id="CP024614">
    <property type="protein sequence ID" value="AUS51228.1"/>
    <property type="molecule type" value="Genomic_DNA"/>
</dbReference>
<evidence type="ECO:0000313" key="8">
    <source>
        <dbReference type="EMBL" id="CNU20657.1"/>
    </source>
</evidence>
<evidence type="ECO:0000313" key="2">
    <source>
        <dbReference type="EMBL" id="AUS51228.1"/>
    </source>
</evidence>
<dbReference type="Proteomes" id="UP000046947">
    <property type="component" value="Unassembled WGS sequence"/>
</dbReference>
<reference evidence="15 30" key="5">
    <citation type="journal article" date="2017" name="N. Engl. J. Med.">
        <title>Transmission of Extensively Drug-Resistant Tuberculosis in South Africa.</title>
        <authorList>
            <person name="Shah N.S."/>
            <person name="Auld S.C."/>
            <person name="Brust J.C."/>
            <person name="Mathema B."/>
            <person name="Ismail N."/>
            <person name="Moodley P."/>
            <person name="Mlisana K."/>
            <person name="Allana S."/>
            <person name="Campbell A."/>
            <person name="Mthiyane T."/>
            <person name="Morris N."/>
            <person name="Mpangase P."/>
            <person name="van der Meulen H."/>
            <person name="Omar S.V."/>
            <person name="Brown T.S."/>
            <person name="Narechania A."/>
            <person name="Shaskina E."/>
            <person name="Kapwata T."/>
            <person name="Kreiswirth B."/>
            <person name="Gandhi N.R."/>
        </authorList>
    </citation>
    <scope>NUCLEOTIDE SEQUENCE [LARGE SCALE GENOMIC DNA]</scope>
    <source>
        <strain evidence="15 30">32301_S10</strain>
    </source>
</reference>
<evidence type="ECO:0000259" key="1">
    <source>
        <dbReference type="Pfam" id="PF00934"/>
    </source>
</evidence>
<evidence type="ECO:0000313" key="17">
    <source>
        <dbReference type="Proteomes" id="UP000038802"/>
    </source>
</evidence>
<dbReference type="Proteomes" id="UP000300237">
    <property type="component" value="Chromosome"/>
</dbReference>
<reference evidence="15" key="8">
    <citation type="submission" date="2018-07" db="EMBL/GenBank/DDBJ databases">
        <authorList>
            <person name="Shah S."/>
            <person name="Brown T."/>
            <person name="Auld S."/>
            <person name="Bratton K."/>
            <person name="Narechania A."/>
            <person name="Mathema B."/>
            <person name="Gandhi N."/>
        </authorList>
    </citation>
    <scope>NUCLEOTIDE SEQUENCE</scope>
    <source>
        <strain evidence="15">32301_S10</strain>
    </source>
</reference>
<dbReference type="EMBL" id="LR027516">
    <property type="protein sequence ID" value="VCU50386.1"/>
    <property type="molecule type" value="Genomic_DNA"/>
</dbReference>
<dbReference type="EMBL" id="CFOH01000335">
    <property type="protein sequence ID" value="CFE52808.1"/>
    <property type="molecule type" value="Genomic_DNA"/>
</dbReference>
<dbReference type="EMBL" id="CNGE01000170">
    <property type="protein sequence ID" value="CKS08862.1"/>
    <property type="molecule type" value="Genomic_DNA"/>
</dbReference>
<evidence type="ECO:0000313" key="29">
    <source>
        <dbReference type="Proteomes" id="UP000236349"/>
    </source>
</evidence>
<evidence type="ECO:0000313" key="18">
    <source>
        <dbReference type="Proteomes" id="UP000039021"/>
    </source>
</evidence>
<dbReference type="EMBL" id="CQQC01000047">
    <property type="protein sequence ID" value="CNU20657.1"/>
    <property type="molecule type" value="Genomic_DNA"/>
</dbReference>
<dbReference type="InterPro" id="IPR038332">
    <property type="entry name" value="PPE_sf"/>
</dbReference>
<gene>
    <name evidence="11" type="primary">PE22</name>
    <name evidence="14" type="ORF">A4S10_02217</name>
    <name evidence="2" type="ORF">CAB90_02355</name>
    <name evidence="16" type="ORF">DKC2_2227</name>
    <name evidence="15" type="ORF">DSJ38_02085</name>
    <name evidence="8" type="ORF">ERS007661_00270</name>
    <name evidence="9" type="ORF">ERS007679_01038</name>
    <name evidence="3" type="ORF">ERS007681_02252</name>
    <name evidence="4" type="ORF">ERS007688_02160</name>
    <name evidence="11" type="ORF">ERS007703_02703</name>
    <name evidence="10" type="ORF">ERS007720_00615</name>
    <name evidence="13" type="ORF">ERS007739_02095</name>
    <name evidence="12" type="ORF">ERS007741_02627</name>
    <name evidence="7" type="ORF">ERS027646_01241</name>
    <name evidence="5" type="ORF">ERS027659_00829</name>
    <name evidence="6" type="ORF">ERS027661_01150</name>
</gene>
<dbReference type="Proteomes" id="UP000049023">
    <property type="component" value="Unassembled WGS sequence"/>
</dbReference>
<evidence type="ECO:0000313" key="12">
    <source>
        <dbReference type="EMBL" id="COW51080.1"/>
    </source>
</evidence>
<evidence type="ECO:0000313" key="22">
    <source>
        <dbReference type="Proteomes" id="UP000046947"/>
    </source>
</evidence>
<reference evidence="14 28" key="4">
    <citation type="submission" date="2016-04" db="EMBL/GenBank/DDBJ databases">
        <authorList>
            <person name="Bigi M."/>
            <person name="Bigi F."/>
            <person name="Soria M.A."/>
        </authorList>
    </citation>
    <scope>NUCLEOTIDE SEQUENCE [LARGE SCALE GENOMIC DNA]</scope>
    <source>
        <strain evidence="14 28">6548</strain>
    </source>
</reference>
<dbReference type="Proteomes" id="UP000045842">
    <property type="component" value="Unassembled WGS sequence"/>
</dbReference>
<evidence type="ECO:0000313" key="13">
    <source>
        <dbReference type="EMBL" id="COY08016.1"/>
    </source>
</evidence>
<dbReference type="EMBL" id="CNFU01000177">
    <property type="protein sequence ID" value="CKR37441.1"/>
    <property type="molecule type" value="Genomic_DNA"/>
</dbReference>
<evidence type="ECO:0000313" key="16">
    <source>
        <dbReference type="EMBL" id="VCU50386.1"/>
    </source>
</evidence>
<dbReference type="PATRIC" id="fig|1773.206.peg.1057"/>
<dbReference type="EMBL" id="CSAJ01000047">
    <property type="protein sequence ID" value="COV63425.1"/>
    <property type="molecule type" value="Genomic_DNA"/>
</dbReference>
<evidence type="ECO:0000313" key="28">
    <source>
        <dbReference type="Proteomes" id="UP000189452"/>
    </source>
</evidence>
<dbReference type="Proteomes" id="UP000039021">
    <property type="component" value="Unassembled WGS sequence"/>
</dbReference>
<dbReference type="STRING" id="115862.BBG46_11040"/>
<evidence type="ECO:0000313" key="4">
    <source>
        <dbReference type="EMBL" id="CFE52808.1"/>
    </source>
</evidence>
<dbReference type="Proteomes" id="UP000039217">
    <property type="component" value="Unassembled WGS sequence"/>
</dbReference>
<evidence type="ECO:0000313" key="19">
    <source>
        <dbReference type="Proteomes" id="UP000039217"/>
    </source>
</evidence>
<evidence type="ECO:0000313" key="14">
    <source>
        <dbReference type="EMBL" id="OMH60046.1"/>
    </source>
</evidence>
<dbReference type="RefSeq" id="WP_003410820.1">
    <property type="nucleotide sequence ID" value="NZ_AP017901.1"/>
</dbReference>
<evidence type="ECO:0000313" key="6">
    <source>
        <dbReference type="EMBL" id="CKR37441.1"/>
    </source>
</evidence>
<evidence type="ECO:0000313" key="10">
    <source>
        <dbReference type="EMBL" id="COV63425.1"/>
    </source>
</evidence>
<reference evidence="11" key="3">
    <citation type="submission" date="2015-03" db="EMBL/GenBank/DDBJ databases">
        <authorList>
            <person name="Murphy D."/>
        </authorList>
    </citation>
    <scope>NUCLEOTIDE SEQUENCE [LARGE SCALE GENOMIC DNA]</scope>
    <source>
        <strain evidence="11">K00500041</strain>
    </source>
</reference>
<dbReference type="EMBL" id="CFOE01000281">
    <property type="protein sequence ID" value="CFE39863.1"/>
    <property type="molecule type" value="Genomic_DNA"/>
</dbReference>
<evidence type="ECO:0000313" key="15">
    <source>
        <dbReference type="EMBL" id="REQ56610.1"/>
    </source>
</evidence>
<feature type="domain" description="PE" evidence="1">
    <location>
        <begin position="4"/>
        <end position="94"/>
    </location>
</feature>
<dbReference type="EMBL" id="CHKL01000318">
    <property type="protein sequence ID" value="COW51080.1"/>
    <property type="molecule type" value="Genomic_DNA"/>
</dbReference>
<dbReference type="EMBL" id="LWDQ01000001">
    <property type="protein sequence ID" value="OMH60046.1"/>
    <property type="molecule type" value="Genomic_DNA"/>
</dbReference>
<proteinExistence type="predicted"/>
<sequence length="98" mass="10374">MSFVNVDPFGMLAAAATLESLGSHMAVSNAAVASVTTKVPPPAADYVSKKLSLFFSSHGQQYQVQAARGTAFHRKLVRTLANGALAYEEVEIANNEGF</sequence>
<dbReference type="Proteomes" id="UP000050164">
    <property type="component" value="Unassembled WGS sequence"/>
</dbReference>
<dbReference type="Proteomes" id="UP000048948">
    <property type="component" value="Unassembled WGS sequence"/>
</dbReference>
<reference evidence="17 18" key="2">
    <citation type="submission" date="2015-03" db="EMBL/GenBank/DDBJ databases">
        <authorList>
            <consortium name="Pathogen Informatics"/>
        </authorList>
    </citation>
    <scope>NUCLEOTIDE SEQUENCE [LARGE SCALE GENOMIC DNA]</scope>
    <source>
        <strain evidence="7 25">Bir 172</strain>
        <strain evidence="5 27">Bir 185</strain>
        <strain evidence="6 26">Bir 187</strain>
        <strain evidence="8 19">D00501624</strain>
        <strain evidence="9 21">G09801536</strain>
        <strain evidence="3 23">G09901357</strain>
        <strain evidence="4 22">H09601792</strain>
        <strain evidence="17">K00500041</strain>
        <strain evidence="10 20">M09401471</strain>
        <strain evidence="18">N09902308</strain>
        <strain evidence="12 24">P00601463</strain>
    </source>
</reference>
<reference evidence="2 29" key="7">
    <citation type="submission" date="2017-10" db="EMBL/GenBank/DDBJ databases">
        <title>Clinical isolate obtained from a human patient with meningeal tuberculosis in michoacan, Mexico.</title>
        <authorList>
            <person name="Guillen-Nepita A.L."/>
            <person name="Negrete-Paz A.M."/>
            <person name="Vazquez-Marrufo G."/>
            <person name="Cruz-Hernandez A."/>
            <person name="Fresia P."/>
            <person name="Naya H."/>
            <person name="Vazquez-Garciduenas M.S."/>
        </authorList>
    </citation>
    <scope>NUCLEOTIDE SEQUENCE [LARGE SCALE GENOMIC DNA]</scope>
    <source>
        <strain evidence="29">Beijing/MYC004</strain>
        <strain evidence="2">MYC004</strain>
    </source>
</reference>
<dbReference type="Proteomes" id="UP000044938">
    <property type="component" value="Unassembled WGS sequence"/>
</dbReference>
<dbReference type="EMBL" id="QTBD01000032">
    <property type="protein sequence ID" value="REQ56610.1"/>
    <property type="molecule type" value="Genomic_DNA"/>
</dbReference>
<evidence type="ECO:0000313" key="24">
    <source>
        <dbReference type="Proteomes" id="UP000048600"/>
    </source>
</evidence>
<dbReference type="EMBL" id="CNFT01000127">
    <property type="protein sequence ID" value="CKR16262.1"/>
    <property type="molecule type" value="Genomic_DNA"/>
</dbReference>
<dbReference type="Proteomes" id="UP000256381">
    <property type="component" value="Unassembled WGS sequence"/>
</dbReference>
<evidence type="ECO:0000313" key="21">
    <source>
        <dbReference type="Proteomes" id="UP000045842"/>
    </source>
</evidence>
<dbReference type="Proteomes" id="UP000048289">
    <property type="component" value="Unassembled WGS sequence"/>
</dbReference>
<dbReference type="AlphaFoldDB" id="A0A045IN32"/>
<evidence type="ECO:0000313" key="25">
    <source>
        <dbReference type="Proteomes" id="UP000048948"/>
    </source>
</evidence>
<evidence type="ECO:0000313" key="26">
    <source>
        <dbReference type="Proteomes" id="UP000049023"/>
    </source>
</evidence>
<dbReference type="Proteomes" id="UP000236349">
    <property type="component" value="Chromosome"/>
</dbReference>
<name>A0A045IN32_MYCTX</name>
<dbReference type="SUPFAM" id="SSF140459">
    <property type="entry name" value="PE/PPE dimer-like"/>
    <property type="match status" value="1"/>
</dbReference>
<evidence type="ECO:0000313" key="5">
    <source>
        <dbReference type="EMBL" id="CKR16262.1"/>
    </source>
</evidence>
<evidence type="ECO:0000313" key="30">
    <source>
        <dbReference type="Proteomes" id="UP000256381"/>
    </source>
</evidence>
<evidence type="ECO:0000313" key="20">
    <source>
        <dbReference type="Proteomes" id="UP000044938"/>
    </source>
</evidence>
<protein>
    <submittedName>
        <fullName evidence="2 11">PE family protein</fullName>
    </submittedName>
</protein>
<evidence type="ECO:0000313" key="7">
    <source>
        <dbReference type="EMBL" id="CKS08862.1"/>
    </source>
</evidence>
<dbReference type="Pfam" id="PF00934">
    <property type="entry name" value="PE"/>
    <property type="match status" value="1"/>
</dbReference>
<accession>A0A045IN32</accession>
<dbReference type="Gene3D" id="1.10.287.850">
    <property type="entry name" value="HP0062-like domain"/>
    <property type="match status" value="1"/>
</dbReference>
<reference evidence="16 31" key="9">
    <citation type="submission" date="2018-08" db="EMBL/GenBank/DDBJ databases">
        <authorList>
            <person name="Fokvardsen B D."/>
            <person name="Norman A."/>
        </authorList>
    </citation>
    <scope>NUCLEOTIDE SEQUENCE [LARGE SCALE GENOMIC DNA]</scope>
    <source>
        <strain evidence="16 31">DKC2</strain>
    </source>
</reference>
<dbReference type="EMBL" id="CSAD01000100">
    <property type="protein sequence ID" value="COV10241.1"/>
    <property type="molecule type" value="Genomic_DNA"/>
</dbReference>
<evidence type="ECO:0000313" key="27">
    <source>
        <dbReference type="Proteomes" id="UP000050164"/>
    </source>
</evidence>
<dbReference type="SMR" id="A0A045IN32"/>
<reference evidence="13" key="1">
    <citation type="submission" date="2015-03" db="EMBL/GenBank/DDBJ databases">
        <authorList>
            <consortium name="Pathogen Informatics"/>
            <person name="Murphy D."/>
        </authorList>
    </citation>
    <scope>NUCLEOTIDE SEQUENCE</scope>
    <source>
        <strain evidence="13">N09902308</strain>
    </source>
</reference>
<dbReference type="Proteomes" id="UP000038802">
    <property type="component" value="Unassembled WGS sequence"/>
</dbReference>
<dbReference type="Proteomes" id="UP000048600">
    <property type="component" value="Unassembled WGS sequence"/>
</dbReference>
<evidence type="ECO:0000313" key="9">
    <source>
        <dbReference type="EMBL" id="COV10241.1"/>
    </source>
</evidence>
<organism evidence="11 17">
    <name type="scientific">Mycobacterium tuberculosis</name>
    <dbReference type="NCBI Taxonomy" id="1773"/>
    <lineage>
        <taxon>Bacteria</taxon>
        <taxon>Bacillati</taxon>
        <taxon>Actinomycetota</taxon>
        <taxon>Actinomycetes</taxon>
        <taxon>Mycobacteriales</taxon>
        <taxon>Mycobacteriaceae</taxon>
        <taxon>Mycobacterium</taxon>
        <taxon>Mycobacterium tuberculosis complex</taxon>
    </lineage>
</organism>
<reference evidence="14 28" key="6">
    <citation type="submission" date="2017-02" db="EMBL/GenBank/DDBJ databases">
        <title>Protein polymorphisms may explain contrasting epidemiological fitness of two variants of a multidrug-resistant Mycobacterium tuberculosis strain.</title>
        <authorList>
            <person name="Bigi M.M."/>
            <person name="Lopez B."/>
            <person name="Blanco F.C."/>
            <person name="Sasiain M.C."/>
            <person name="De La Barrera S."/>
            <person name="Ritacco V."/>
            <person name="Bigi F."/>
            <person name="Soria M.A."/>
        </authorList>
    </citation>
    <scope>NUCLEOTIDE SEQUENCE [LARGE SCALE GENOMIC DNA]</scope>
    <source>
        <strain evidence="14 28">6548</strain>
    </source>
</reference>
<dbReference type="Proteomes" id="UP000189452">
    <property type="component" value="Chromosome"/>
</dbReference>
<dbReference type="EMBL" id="CSBK01000908">
    <property type="protein sequence ID" value="COY08016.1"/>
    <property type="molecule type" value="Genomic_DNA"/>
</dbReference>
<evidence type="ECO:0000313" key="11">
    <source>
        <dbReference type="EMBL" id="COW07971.1"/>
    </source>
</evidence>
<evidence type="ECO:0000313" key="23">
    <source>
        <dbReference type="Proteomes" id="UP000048289"/>
    </source>
</evidence>